<keyword evidence="3" id="KW-1185">Reference proteome</keyword>
<reference evidence="2" key="1">
    <citation type="submission" date="2022-08" db="EMBL/GenBank/DDBJ databases">
        <authorList>
            <person name="Gutierrez-Valencia J."/>
        </authorList>
    </citation>
    <scope>NUCLEOTIDE SEQUENCE</scope>
</reference>
<keyword evidence="1" id="KW-0732">Signal</keyword>
<feature type="signal peptide" evidence="1">
    <location>
        <begin position="1"/>
        <end position="17"/>
    </location>
</feature>
<sequence length="185" mass="20292">MNRALIALLSSLGAGEADSFHCFSSHDSFLLPIPFSYPPHSLSSSSPQPLSTIRCFASMALLNHIVVSKLAYTEKAPVLKLRLLHTWMAGNPDRPDGFYEHSIATDELEPLYYWVPDTRNPRDEPSAFRTHPVGQMEAAPSSSLCKRDCMLMKKKKGTFHHSSFLGGGATLAAACKKAGCRARSL</sequence>
<dbReference type="EMBL" id="CAMGYJ010000011">
    <property type="protein sequence ID" value="CAI0626884.1"/>
    <property type="molecule type" value="Genomic_DNA"/>
</dbReference>
<evidence type="ECO:0000256" key="1">
    <source>
        <dbReference type="SAM" id="SignalP"/>
    </source>
</evidence>
<comment type="caution">
    <text evidence="2">The sequence shown here is derived from an EMBL/GenBank/DDBJ whole genome shotgun (WGS) entry which is preliminary data.</text>
</comment>
<dbReference type="Proteomes" id="UP001154282">
    <property type="component" value="Unassembled WGS sequence"/>
</dbReference>
<proteinExistence type="predicted"/>
<evidence type="ECO:0000313" key="3">
    <source>
        <dbReference type="Proteomes" id="UP001154282"/>
    </source>
</evidence>
<evidence type="ECO:0000313" key="2">
    <source>
        <dbReference type="EMBL" id="CAI0626884.1"/>
    </source>
</evidence>
<protein>
    <submittedName>
        <fullName evidence="2">Uncharacterized protein</fullName>
    </submittedName>
</protein>
<feature type="chain" id="PRO_5043426676" evidence="1">
    <location>
        <begin position="18"/>
        <end position="185"/>
    </location>
</feature>
<name>A0AAV0S134_9ROSI</name>
<accession>A0AAV0S134</accession>
<dbReference type="AlphaFoldDB" id="A0AAV0S134"/>
<gene>
    <name evidence="2" type="ORF">LITE_LOCUS51057</name>
</gene>
<organism evidence="2 3">
    <name type="scientific">Linum tenue</name>
    <dbReference type="NCBI Taxonomy" id="586396"/>
    <lineage>
        <taxon>Eukaryota</taxon>
        <taxon>Viridiplantae</taxon>
        <taxon>Streptophyta</taxon>
        <taxon>Embryophyta</taxon>
        <taxon>Tracheophyta</taxon>
        <taxon>Spermatophyta</taxon>
        <taxon>Magnoliopsida</taxon>
        <taxon>eudicotyledons</taxon>
        <taxon>Gunneridae</taxon>
        <taxon>Pentapetalae</taxon>
        <taxon>rosids</taxon>
        <taxon>fabids</taxon>
        <taxon>Malpighiales</taxon>
        <taxon>Linaceae</taxon>
        <taxon>Linum</taxon>
    </lineage>
</organism>